<name>A0A0A6P3F5_9GAMM</name>
<reference evidence="1 2" key="1">
    <citation type="journal article" date="2016" name="Front. Microbiol.">
        <title>Single-Cell (Meta-)Genomics of a Dimorphic Candidatus Thiomargarita nelsonii Reveals Genomic Plasticity.</title>
        <authorList>
            <person name="Flood B.E."/>
            <person name="Fliss P."/>
            <person name="Jones D.S."/>
            <person name="Dick G.J."/>
            <person name="Jain S."/>
            <person name="Kaster A.K."/>
            <person name="Winkel M."/>
            <person name="Mussmann M."/>
            <person name="Bailey J."/>
        </authorList>
    </citation>
    <scope>NUCLEOTIDE SEQUENCE [LARGE SCALE GENOMIC DNA]</scope>
    <source>
        <strain evidence="1">Hydrate Ridge</strain>
    </source>
</reference>
<evidence type="ECO:0000313" key="2">
    <source>
        <dbReference type="Proteomes" id="UP000030428"/>
    </source>
</evidence>
<dbReference type="AlphaFoldDB" id="A0A0A6P3F5"/>
<dbReference type="EMBL" id="JSZA02000175">
    <property type="protein sequence ID" value="KHD04874.1"/>
    <property type="molecule type" value="Genomic_DNA"/>
</dbReference>
<dbReference type="Proteomes" id="UP000030428">
    <property type="component" value="Unassembled WGS sequence"/>
</dbReference>
<protein>
    <submittedName>
        <fullName evidence="1">Uncharacterized protein</fullName>
    </submittedName>
</protein>
<keyword evidence="2" id="KW-1185">Reference proteome</keyword>
<accession>A0A0A6P3F5</accession>
<comment type="caution">
    <text evidence="1">The sequence shown here is derived from an EMBL/GenBank/DDBJ whole genome shotgun (WGS) entry which is preliminary data.</text>
</comment>
<proteinExistence type="predicted"/>
<evidence type="ECO:0000313" key="1">
    <source>
        <dbReference type="EMBL" id="KHD04874.1"/>
    </source>
</evidence>
<gene>
    <name evidence="1" type="ORF">PN36_27860</name>
</gene>
<organism evidence="1 2">
    <name type="scientific">Candidatus Thiomargarita nelsonii</name>
    <dbReference type="NCBI Taxonomy" id="1003181"/>
    <lineage>
        <taxon>Bacteria</taxon>
        <taxon>Pseudomonadati</taxon>
        <taxon>Pseudomonadota</taxon>
        <taxon>Gammaproteobacteria</taxon>
        <taxon>Thiotrichales</taxon>
        <taxon>Thiotrichaceae</taxon>
        <taxon>Thiomargarita</taxon>
    </lineage>
</organism>
<sequence length="97" mass="11672">MISTKDIYQLRLKPFVEKEISEDKDHVYLDKHNKKEWLSHILAEMMEYLSFEPFITMTDEELRKLVGKRMATELVTGMLNDFSPEQMKIFNECLVRR</sequence>